<gene>
    <name evidence="1" type="ORF">T4A_7591</name>
</gene>
<name>A0A0V1E6C5_TRIPS</name>
<evidence type="ECO:0000313" key="2">
    <source>
        <dbReference type="Proteomes" id="UP000054632"/>
    </source>
</evidence>
<proteinExistence type="predicted"/>
<dbReference type="Proteomes" id="UP000054632">
    <property type="component" value="Unassembled WGS sequence"/>
</dbReference>
<dbReference type="EMBL" id="JYDR01000093">
    <property type="protein sequence ID" value="KRY69327.1"/>
    <property type="molecule type" value="Genomic_DNA"/>
</dbReference>
<reference evidence="1 2" key="1">
    <citation type="submission" date="2015-01" db="EMBL/GenBank/DDBJ databases">
        <title>Evolution of Trichinella species and genotypes.</title>
        <authorList>
            <person name="Korhonen P.K."/>
            <person name="Edoardo P."/>
            <person name="Giuseppe L.R."/>
            <person name="Gasser R.B."/>
        </authorList>
    </citation>
    <scope>NUCLEOTIDE SEQUENCE [LARGE SCALE GENOMIC DNA]</scope>
    <source>
        <strain evidence="1">ISS13</strain>
    </source>
</reference>
<organism evidence="1 2">
    <name type="scientific">Trichinella pseudospiralis</name>
    <name type="common">Parasitic roundworm</name>
    <dbReference type="NCBI Taxonomy" id="6337"/>
    <lineage>
        <taxon>Eukaryota</taxon>
        <taxon>Metazoa</taxon>
        <taxon>Ecdysozoa</taxon>
        <taxon>Nematoda</taxon>
        <taxon>Enoplea</taxon>
        <taxon>Dorylaimia</taxon>
        <taxon>Trichinellida</taxon>
        <taxon>Trichinellidae</taxon>
        <taxon>Trichinella</taxon>
    </lineage>
</organism>
<sequence>MNKTLPMKFYSNTRMKCFRIELEFFCNQVINSKFKTTKNQSLKQKLKIINGNITTDFLDTSFIERLDDELNTVYLRGSEQFLATVDQSKNAGQQDTKNEENACTTNINLPICQLYVEDLADIILRTKDYSK</sequence>
<accession>A0A0V1E6C5</accession>
<evidence type="ECO:0000313" key="1">
    <source>
        <dbReference type="EMBL" id="KRY69327.1"/>
    </source>
</evidence>
<protein>
    <submittedName>
        <fullName evidence="1">Uncharacterized protein</fullName>
    </submittedName>
</protein>
<dbReference type="AlphaFoldDB" id="A0A0V1E6C5"/>
<comment type="caution">
    <text evidence="1">The sequence shown here is derived from an EMBL/GenBank/DDBJ whole genome shotgun (WGS) entry which is preliminary data.</text>
</comment>